<dbReference type="InterPro" id="IPR039315">
    <property type="entry name" value="CheW"/>
</dbReference>
<dbReference type="InterPro" id="IPR002545">
    <property type="entry name" value="CheW-lke_dom"/>
</dbReference>
<dbReference type="PANTHER" id="PTHR22617">
    <property type="entry name" value="CHEMOTAXIS SENSOR HISTIDINE KINASE-RELATED"/>
    <property type="match status" value="1"/>
</dbReference>
<evidence type="ECO:0000259" key="1">
    <source>
        <dbReference type="PROSITE" id="PS50851"/>
    </source>
</evidence>
<dbReference type="SMART" id="SM00260">
    <property type="entry name" value="CheW"/>
    <property type="match status" value="1"/>
</dbReference>
<dbReference type="GO" id="GO:0005829">
    <property type="term" value="C:cytosol"/>
    <property type="evidence" value="ECO:0007669"/>
    <property type="project" value="TreeGrafter"/>
</dbReference>
<dbReference type="Gene3D" id="2.30.30.40">
    <property type="entry name" value="SH3 Domains"/>
    <property type="match status" value="1"/>
</dbReference>
<dbReference type="InterPro" id="IPR036061">
    <property type="entry name" value="CheW-like_dom_sf"/>
</dbReference>
<dbReference type="PROSITE" id="PS50851">
    <property type="entry name" value="CHEW"/>
    <property type="match status" value="1"/>
</dbReference>
<dbReference type="GO" id="GO:0006935">
    <property type="term" value="P:chemotaxis"/>
    <property type="evidence" value="ECO:0007669"/>
    <property type="project" value="InterPro"/>
</dbReference>
<sequence length="152" mass="16288">MQASATEADLREVVAFRIGSQEFCIDIRAVREIRGWTPTTIRPHAPAYVIGVINLRGLVVPIINLAARLAVGAPEPDARHVVIITVVDDQLIGLLVDAVSDILTVSPSAVQPTPQVASEATQAFVRGVIMIDARMLRLLDLAGVRPSPRPAT</sequence>
<dbReference type="SUPFAM" id="SSF50341">
    <property type="entry name" value="CheW-like"/>
    <property type="match status" value="1"/>
</dbReference>
<dbReference type="eggNOG" id="COG0835">
    <property type="taxonomic scope" value="Bacteria"/>
</dbReference>
<gene>
    <name evidence="2" type="ordered locus">Rsph17025_1795</name>
</gene>
<dbReference type="PANTHER" id="PTHR22617:SF23">
    <property type="entry name" value="CHEMOTAXIS PROTEIN CHEW"/>
    <property type="match status" value="1"/>
</dbReference>
<dbReference type="EMBL" id="CP000661">
    <property type="protein sequence ID" value="ABP70688.1"/>
    <property type="molecule type" value="Genomic_DNA"/>
</dbReference>
<dbReference type="GO" id="GO:0007165">
    <property type="term" value="P:signal transduction"/>
    <property type="evidence" value="ECO:0007669"/>
    <property type="project" value="InterPro"/>
</dbReference>
<dbReference type="Gene3D" id="2.40.50.180">
    <property type="entry name" value="CheA-289, Domain 4"/>
    <property type="match status" value="1"/>
</dbReference>
<dbReference type="BioCyc" id="RSPH349102:G1G8M-1851-MONOMER"/>
<reference evidence="2" key="1">
    <citation type="submission" date="2007-04" db="EMBL/GenBank/DDBJ databases">
        <title>Complete sequence of chromosome of Rhodobacter sphaeroides ATCC 17025.</title>
        <authorList>
            <consortium name="US DOE Joint Genome Institute"/>
            <person name="Copeland A."/>
            <person name="Lucas S."/>
            <person name="Lapidus A."/>
            <person name="Barry K."/>
            <person name="Detter J.C."/>
            <person name="Glavina del Rio T."/>
            <person name="Hammon N."/>
            <person name="Israni S."/>
            <person name="Dalin E."/>
            <person name="Tice H."/>
            <person name="Pitluck S."/>
            <person name="Chertkov O."/>
            <person name="Brettin T."/>
            <person name="Bruce D."/>
            <person name="Han C."/>
            <person name="Schmutz J."/>
            <person name="Larimer F."/>
            <person name="Land M."/>
            <person name="Hauser L."/>
            <person name="Kyrpides N."/>
            <person name="Kim E."/>
            <person name="Richardson P."/>
            <person name="Mackenzie C."/>
            <person name="Choudhary M."/>
            <person name="Donohue T.J."/>
            <person name="Kaplan S."/>
        </authorList>
    </citation>
    <scope>NUCLEOTIDE SEQUENCE [LARGE SCALE GENOMIC DNA]</scope>
    <source>
        <strain evidence="2">ATCC 17025</strain>
    </source>
</reference>
<feature type="domain" description="CheW-like" evidence="1">
    <location>
        <begin position="10"/>
        <end position="150"/>
    </location>
</feature>
<dbReference type="Pfam" id="PF01584">
    <property type="entry name" value="CheW"/>
    <property type="match status" value="1"/>
</dbReference>
<dbReference type="AlphaFoldDB" id="A4WTH4"/>
<accession>A4WTH4</accession>
<dbReference type="STRING" id="349102.Rsph17025_1795"/>
<dbReference type="HOGENOM" id="CLU_048995_3_4_5"/>
<dbReference type="KEGG" id="rsq:Rsph17025_1795"/>
<name>A4WTH4_CERS5</name>
<evidence type="ECO:0000313" key="2">
    <source>
        <dbReference type="EMBL" id="ABP70688.1"/>
    </source>
</evidence>
<dbReference type="CDD" id="cd00732">
    <property type="entry name" value="CheW"/>
    <property type="match status" value="1"/>
</dbReference>
<organism evidence="2">
    <name type="scientific">Cereibacter sphaeroides (strain ATCC 17025 / ATH 2.4.3)</name>
    <name type="common">Rhodobacter sphaeroides</name>
    <dbReference type="NCBI Taxonomy" id="349102"/>
    <lineage>
        <taxon>Bacteria</taxon>
        <taxon>Pseudomonadati</taxon>
        <taxon>Pseudomonadota</taxon>
        <taxon>Alphaproteobacteria</taxon>
        <taxon>Rhodobacterales</taxon>
        <taxon>Paracoccaceae</taxon>
        <taxon>Cereibacter</taxon>
    </lineage>
</organism>
<proteinExistence type="predicted"/>
<protein>
    <submittedName>
        <fullName evidence="2">Putative CheW protein</fullName>
    </submittedName>
</protein>